<feature type="compositionally biased region" description="Polar residues" evidence="1">
    <location>
        <begin position="45"/>
        <end position="61"/>
    </location>
</feature>
<feature type="compositionally biased region" description="Basic and acidic residues" evidence="1">
    <location>
        <begin position="69"/>
        <end position="84"/>
    </location>
</feature>
<keyword evidence="3" id="KW-1185">Reference proteome</keyword>
<organism evidence="2 3">
    <name type="scientific">Micromonospora zhanjiangensis</name>
    <dbReference type="NCBI Taxonomy" id="1522057"/>
    <lineage>
        <taxon>Bacteria</taxon>
        <taxon>Bacillati</taxon>
        <taxon>Actinomycetota</taxon>
        <taxon>Actinomycetes</taxon>
        <taxon>Micromonosporales</taxon>
        <taxon>Micromonosporaceae</taxon>
        <taxon>Micromonospora</taxon>
    </lineage>
</organism>
<comment type="caution">
    <text evidence="2">The sequence shown here is derived from an EMBL/GenBank/DDBJ whole genome shotgun (WGS) entry which is preliminary data.</text>
</comment>
<proteinExistence type="predicted"/>
<sequence length="103" mass="11440">MPQTPAEPRTGSLTHIVTTYSGCRAGYPVVWAAFDGGHIAAPQDGASQPHRQQRQTNQLHAQRQRLHHRLTDNRRPARRADCDNGRVAPMRNSASGPLPLLTW</sequence>
<reference evidence="3" key="1">
    <citation type="journal article" date="2019" name="Int. J. Syst. Evol. Microbiol.">
        <title>The Global Catalogue of Microorganisms (GCM) 10K type strain sequencing project: providing services to taxonomists for standard genome sequencing and annotation.</title>
        <authorList>
            <consortium name="The Broad Institute Genomics Platform"/>
            <consortium name="The Broad Institute Genome Sequencing Center for Infectious Disease"/>
            <person name="Wu L."/>
            <person name="Ma J."/>
        </authorList>
    </citation>
    <scope>NUCLEOTIDE SEQUENCE [LARGE SCALE GENOMIC DNA]</scope>
    <source>
        <strain evidence="3">2902at01</strain>
    </source>
</reference>
<accession>A0ABV8KTV0</accession>
<evidence type="ECO:0000313" key="3">
    <source>
        <dbReference type="Proteomes" id="UP001595868"/>
    </source>
</evidence>
<feature type="region of interest" description="Disordered" evidence="1">
    <location>
        <begin position="39"/>
        <end position="103"/>
    </location>
</feature>
<evidence type="ECO:0000313" key="2">
    <source>
        <dbReference type="EMBL" id="MFC4109494.1"/>
    </source>
</evidence>
<dbReference type="Proteomes" id="UP001595868">
    <property type="component" value="Unassembled WGS sequence"/>
</dbReference>
<protein>
    <submittedName>
        <fullName evidence="2">Uncharacterized protein</fullName>
    </submittedName>
</protein>
<evidence type="ECO:0000256" key="1">
    <source>
        <dbReference type="SAM" id="MobiDB-lite"/>
    </source>
</evidence>
<dbReference type="RefSeq" id="WP_377550904.1">
    <property type="nucleotide sequence ID" value="NZ_JBHSBN010000025.1"/>
</dbReference>
<gene>
    <name evidence="2" type="ORF">ACFOX0_26625</name>
</gene>
<dbReference type="EMBL" id="JBHSBN010000025">
    <property type="protein sequence ID" value="MFC4109494.1"/>
    <property type="molecule type" value="Genomic_DNA"/>
</dbReference>
<name>A0ABV8KTV0_9ACTN</name>